<evidence type="ECO:0000313" key="1">
    <source>
        <dbReference type="EMBL" id="QGM92737.1"/>
    </source>
</evidence>
<dbReference type="InterPro" id="IPR008884">
    <property type="entry name" value="TylF_MeTrfase"/>
</dbReference>
<dbReference type="Proteomes" id="UP000424673">
    <property type="component" value="Chromosome"/>
</dbReference>
<dbReference type="RefSeq" id="WP_154450695.1">
    <property type="nucleotide sequence ID" value="NZ_CP044328.1"/>
</dbReference>
<sequence length="249" mass="27424">MDDYLPALTGIRNELRGGRSVYEGYQRSWGLEFGELKTHILADPDYRFAAALAEGRSVLMLERMMNLFLLVKFFLPRLPFGHIVEYGSFRGGSAMFMAALAERFLPGAQVYALDTFAGMPETDSAIDAHAAGDFANTNMTEIQAMADRSGLTNLHLVKGLFQETAPTLLPQIGSIVLSHIDCDIYSAVKYSYDISKPHMAPMGYFVFDDATVSSCIGATEAVESFVIARDGLLSEQIYPHFVFRHPAAG</sequence>
<name>A0ABX6EFU3_9HYPH</name>
<dbReference type="InterPro" id="IPR029063">
    <property type="entry name" value="SAM-dependent_MTases_sf"/>
</dbReference>
<dbReference type="Gene3D" id="3.40.50.150">
    <property type="entry name" value="Vaccinia Virus protein VP39"/>
    <property type="match status" value="1"/>
</dbReference>
<dbReference type="SUPFAM" id="SSF53335">
    <property type="entry name" value="S-adenosyl-L-methionine-dependent methyltransferases"/>
    <property type="match status" value="1"/>
</dbReference>
<dbReference type="EMBL" id="CP044328">
    <property type="protein sequence ID" value="QGM92737.1"/>
    <property type="molecule type" value="Genomic_DNA"/>
</dbReference>
<reference evidence="1 2" key="2">
    <citation type="journal article" date="2021" name="AMB Express">
        <title>Isolation and characterisation of Methylocystis spp. for poly-3-hydroxybutyrate production using waste methane feedstocks.</title>
        <authorList>
            <person name="Rumah B.L."/>
            <person name="Stead C.E."/>
            <person name="Claxton Stevens B.H."/>
            <person name="Minton N.P."/>
            <person name="Grosse-Honebrink A."/>
            <person name="Zhang Y."/>
        </authorList>
    </citation>
    <scope>NUCLEOTIDE SEQUENCE [LARGE SCALE GENOMIC DNA]</scope>
    <source>
        <strain evidence="1 2">BRCS1</strain>
    </source>
</reference>
<accession>A0ABX6EFU3</accession>
<protein>
    <submittedName>
        <fullName evidence="1">Macrocin O-methyltransferase</fullName>
    </submittedName>
</protein>
<dbReference type="Pfam" id="PF05711">
    <property type="entry name" value="TylF"/>
    <property type="match status" value="1"/>
</dbReference>
<organism evidence="1 2">
    <name type="scientific">Methylocystis rosea</name>
    <dbReference type="NCBI Taxonomy" id="173366"/>
    <lineage>
        <taxon>Bacteria</taxon>
        <taxon>Pseudomonadati</taxon>
        <taxon>Pseudomonadota</taxon>
        <taxon>Alphaproteobacteria</taxon>
        <taxon>Hyphomicrobiales</taxon>
        <taxon>Methylocystaceae</taxon>
        <taxon>Methylocystis</taxon>
    </lineage>
</organism>
<reference evidence="2" key="1">
    <citation type="submission" date="2019-09" db="EMBL/GenBank/DDBJ databases">
        <title>Isolation and complete genome sequencing of Methylocystis species.</title>
        <authorList>
            <person name="Rumah B.L."/>
            <person name="Stead C.E."/>
            <person name="Stevens B.C."/>
            <person name="Minton N.P."/>
            <person name="Grosse-Honebrink A."/>
            <person name="Zhang Y."/>
        </authorList>
    </citation>
    <scope>NUCLEOTIDE SEQUENCE [LARGE SCALE GENOMIC DNA]</scope>
    <source>
        <strain evidence="2">BRCS1</strain>
    </source>
</reference>
<evidence type="ECO:0000313" key="2">
    <source>
        <dbReference type="Proteomes" id="UP000424673"/>
    </source>
</evidence>
<gene>
    <name evidence="1" type="ORF">F7D13_01120</name>
</gene>
<keyword evidence="2" id="KW-1185">Reference proteome</keyword>
<dbReference type="PANTHER" id="PTHR40036">
    <property type="entry name" value="MACROCIN O-METHYLTRANSFERASE"/>
    <property type="match status" value="1"/>
</dbReference>
<dbReference type="PANTHER" id="PTHR40036:SF1">
    <property type="entry name" value="MACROCIN O-METHYLTRANSFERASE"/>
    <property type="match status" value="1"/>
</dbReference>
<proteinExistence type="predicted"/>